<dbReference type="Proteomes" id="UP001168877">
    <property type="component" value="Unassembled WGS sequence"/>
</dbReference>
<dbReference type="EMBL" id="JAUESC010000387">
    <property type="protein sequence ID" value="KAK0573227.1"/>
    <property type="molecule type" value="Genomic_DNA"/>
</dbReference>
<evidence type="ECO:0000313" key="3">
    <source>
        <dbReference type="Proteomes" id="UP001168877"/>
    </source>
</evidence>
<evidence type="ECO:0000256" key="1">
    <source>
        <dbReference type="SAM" id="MobiDB-lite"/>
    </source>
</evidence>
<accession>A0AA39RIK9</accession>
<comment type="caution">
    <text evidence="2">The sequence shown here is derived from an EMBL/GenBank/DDBJ whole genome shotgun (WGS) entry which is preliminary data.</text>
</comment>
<feature type="region of interest" description="Disordered" evidence="1">
    <location>
        <begin position="57"/>
        <end position="137"/>
    </location>
</feature>
<gene>
    <name evidence="2" type="ORF">LWI29_004601</name>
</gene>
<protein>
    <submittedName>
        <fullName evidence="2">Uncharacterized protein</fullName>
    </submittedName>
</protein>
<proteinExistence type="predicted"/>
<organism evidence="2 3">
    <name type="scientific">Acer saccharum</name>
    <name type="common">Sugar maple</name>
    <dbReference type="NCBI Taxonomy" id="4024"/>
    <lineage>
        <taxon>Eukaryota</taxon>
        <taxon>Viridiplantae</taxon>
        <taxon>Streptophyta</taxon>
        <taxon>Embryophyta</taxon>
        <taxon>Tracheophyta</taxon>
        <taxon>Spermatophyta</taxon>
        <taxon>Magnoliopsida</taxon>
        <taxon>eudicotyledons</taxon>
        <taxon>Gunneridae</taxon>
        <taxon>Pentapetalae</taxon>
        <taxon>rosids</taxon>
        <taxon>malvids</taxon>
        <taxon>Sapindales</taxon>
        <taxon>Sapindaceae</taxon>
        <taxon>Hippocastanoideae</taxon>
        <taxon>Acereae</taxon>
        <taxon>Acer</taxon>
    </lineage>
</organism>
<evidence type="ECO:0000313" key="2">
    <source>
        <dbReference type="EMBL" id="KAK0573227.1"/>
    </source>
</evidence>
<reference evidence="2" key="2">
    <citation type="submission" date="2023-06" db="EMBL/GenBank/DDBJ databases">
        <authorList>
            <person name="Swenson N.G."/>
            <person name="Wegrzyn J.L."/>
            <person name="Mcevoy S.L."/>
        </authorList>
    </citation>
    <scope>NUCLEOTIDE SEQUENCE</scope>
    <source>
        <strain evidence="2">NS2018</strain>
        <tissue evidence="2">Leaf</tissue>
    </source>
</reference>
<name>A0AA39RIK9_ACESA</name>
<feature type="compositionally biased region" description="Acidic residues" evidence="1">
    <location>
        <begin position="73"/>
        <end position="106"/>
    </location>
</feature>
<feature type="compositionally biased region" description="Basic and acidic residues" evidence="1">
    <location>
        <begin position="63"/>
        <end position="72"/>
    </location>
</feature>
<reference evidence="2" key="1">
    <citation type="journal article" date="2022" name="Plant J.">
        <title>Strategies of tolerance reflected in two North American maple genomes.</title>
        <authorList>
            <person name="McEvoy S.L."/>
            <person name="Sezen U.U."/>
            <person name="Trouern-Trend A."/>
            <person name="McMahon S.M."/>
            <person name="Schaberg P.G."/>
            <person name="Yang J."/>
            <person name="Wegrzyn J.L."/>
            <person name="Swenson N.G."/>
        </authorList>
    </citation>
    <scope>NUCLEOTIDE SEQUENCE</scope>
    <source>
        <strain evidence="2">NS2018</strain>
    </source>
</reference>
<feature type="compositionally biased region" description="Acidic residues" evidence="1">
    <location>
        <begin position="122"/>
        <end position="137"/>
    </location>
</feature>
<sequence>MRHVLAINEQLIFCFEDFDRDDKLVIKFKLVLAANDMEFPVDLLGWREHDNAENVSMPTVNEPVKDVANMEHPDDEPVEDAANDESDGSEVDNNYEVDDKSEDDSNEYTPVTLDDLPIGEDVPNELESIDAVEESNE</sequence>
<dbReference type="AlphaFoldDB" id="A0AA39RIK9"/>
<keyword evidence="3" id="KW-1185">Reference proteome</keyword>